<keyword evidence="1" id="KW-0472">Membrane</keyword>
<protein>
    <submittedName>
        <fullName evidence="2">Uncharacterized protein</fullName>
    </submittedName>
</protein>
<keyword evidence="1" id="KW-0812">Transmembrane</keyword>
<feature type="transmembrane region" description="Helical" evidence="1">
    <location>
        <begin position="28"/>
        <end position="46"/>
    </location>
</feature>
<name>A0A6C0Y8X2_9GAMM</name>
<keyword evidence="1" id="KW-1133">Transmembrane helix</keyword>
<sequence length="85" mass="9498">MELDKLEVLDAEISQINERIEYARKGQGLSVVLMLAYGMLVSLGQFQFNGLVFGSIVAVALGLFAWVHIMARELSLKFNECEGYL</sequence>
<evidence type="ECO:0000256" key="1">
    <source>
        <dbReference type="SAM" id="Phobius"/>
    </source>
</evidence>
<evidence type="ECO:0000313" key="2">
    <source>
        <dbReference type="EMBL" id="QIC72045.1"/>
    </source>
</evidence>
<keyword evidence="2" id="KW-0614">Plasmid</keyword>
<proteinExistence type="predicted"/>
<geneLocation type="plasmid" evidence="3">
    <name>pb18-3</name>
</geneLocation>
<gene>
    <name evidence="2" type="ORF">FSC09_16950</name>
</gene>
<reference evidence="2 3" key="1">
    <citation type="submission" date="2019-09" db="EMBL/GenBank/DDBJ databases">
        <title>Non-baumannii Acinetobacter spp. carrying blaNDM-1 isolated in China.</title>
        <authorList>
            <person name="Cui C."/>
            <person name="Chen C."/>
            <person name="Sun J."/>
            <person name="Liu Y."/>
        </authorList>
    </citation>
    <scope>NUCLEOTIDE SEQUENCE [LARGE SCALE GENOMIC DNA]</scope>
    <source>
        <strain evidence="2 3">B18</strain>
        <plasmid evidence="3">pb18-3</plasmid>
    </source>
</reference>
<organism evidence="2 3">
    <name type="scientific">Acinetobacter indicus</name>
    <dbReference type="NCBI Taxonomy" id="756892"/>
    <lineage>
        <taxon>Bacteria</taxon>
        <taxon>Pseudomonadati</taxon>
        <taxon>Pseudomonadota</taxon>
        <taxon>Gammaproteobacteria</taxon>
        <taxon>Moraxellales</taxon>
        <taxon>Moraxellaceae</taxon>
        <taxon>Acinetobacter</taxon>
    </lineage>
</organism>
<dbReference type="Proteomes" id="UP000503440">
    <property type="component" value="Plasmid pB18-3"/>
</dbReference>
<feature type="transmembrane region" description="Helical" evidence="1">
    <location>
        <begin position="52"/>
        <end position="69"/>
    </location>
</feature>
<evidence type="ECO:0000313" key="3">
    <source>
        <dbReference type="Proteomes" id="UP000503440"/>
    </source>
</evidence>
<dbReference type="EMBL" id="CP044458">
    <property type="protein sequence ID" value="QIC72045.1"/>
    <property type="molecule type" value="Genomic_DNA"/>
</dbReference>
<dbReference type="RefSeq" id="WP_163146603.1">
    <property type="nucleotide sequence ID" value="NZ_CP044458.1"/>
</dbReference>
<accession>A0A6C0Y8X2</accession>
<dbReference type="AlphaFoldDB" id="A0A6C0Y8X2"/>